<organism evidence="1">
    <name type="scientific">Anguilla anguilla</name>
    <name type="common">European freshwater eel</name>
    <name type="synonym">Muraena anguilla</name>
    <dbReference type="NCBI Taxonomy" id="7936"/>
    <lineage>
        <taxon>Eukaryota</taxon>
        <taxon>Metazoa</taxon>
        <taxon>Chordata</taxon>
        <taxon>Craniata</taxon>
        <taxon>Vertebrata</taxon>
        <taxon>Euteleostomi</taxon>
        <taxon>Actinopterygii</taxon>
        <taxon>Neopterygii</taxon>
        <taxon>Teleostei</taxon>
        <taxon>Anguilliformes</taxon>
        <taxon>Anguillidae</taxon>
        <taxon>Anguilla</taxon>
    </lineage>
</organism>
<reference evidence="1" key="1">
    <citation type="submission" date="2014-11" db="EMBL/GenBank/DDBJ databases">
        <authorList>
            <person name="Amaro Gonzalez C."/>
        </authorList>
    </citation>
    <scope>NUCLEOTIDE SEQUENCE</scope>
</reference>
<dbReference type="AlphaFoldDB" id="A0A0E9QIJ1"/>
<accession>A0A0E9QIJ1</accession>
<dbReference type="EMBL" id="GBXM01092689">
    <property type="protein sequence ID" value="JAH15888.1"/>
    <property type="molecule type" value="Transcribed_RNA"/>
</dbReference>
<protein>
    <submittedName>
        <fullName evidence="1">Uncharacterized protein</fullName>
    </submittedName>
</protein>
<name>A0A0E9QIJ1_ANGAN</name>
<reference evidence="1" key="2">
    <citation type="journal article" date="2015" name="Fish Shellfish Immunol.">
        <title>Early steps in the European eel (Anguilla anguilla)-Vibrio vulnificus interaction in the gills: Role of the RtxA13 toxin.</title>
        <authorList>
            <person name="Callol A."/>
            <person name="Pajuelo D."/>
            <person name="Ebbesson L."/>
            <person name="Teles M."/>
            <person name="MacKenzie S."/>
            <person name="Amaro C."/>
        </authorList>
    </citation>
    <scope>NUCLEOTIDE SEQUENCE</scope>
</reference>
<sequence>MPENCYFIVYCFRMTACQVGNVVL</sequence>
<evidence type="ECO:0000313" key="1">
    <source>
        <dbReference type="EMBL" id="JAH15888.1"/>
    </source>
</evidence>
<proteinExistence type="predicted"/>